<evidence type="ECO:0000256" key="1">
    <source>
        <dbReference type="SAM" id="MobiDB-lite"/>
    </source>
</evidence>
<dbReference type="EMBL" id="JBBWWR010000001">
    <property type="protein sequence ID" value="KAK8970939.1"/>
    <property type="molecule type" value="Genomic_DNA"/>
</dbReference>
<feature type="compositionally biased region" description="Basic and acidic residues" evidence="1">
    <location>
        <begin position="162"/>
        <end position="177"/>
    </location>
</feature>
<protein>
    <submittedName>
        <fullName evidence="2">Uncharacterized protein</fullName>
    </submittedName>
</protein>
<reference evidence="2 3" key="1">
    <citation type="journal article" date="2022" name="Nat. Plants">
        <title>Genomes of leafy and leafless Platanthera orchids illuminate the evolution of mycoheterotrophy.</title>
        <authorList>
            <person name="Li M.H."/>
            <person name="Liu K.W."/>
            <person name="Li Z."/>
            <person name="Lu H.C."/>
            <person name="Ye Q.L."/>
            <person name="Zhang D."/>
            <person name="Wang J.Y."/>
            <person name="Li Y.F."/>
            <person name="Zhong Z.M."/>
            <person name="Liu X."/>
            <person name="Yu X."/>
            <person name="Liu D.K."/>
            <person name="Tu X.D."/>
            <person name="Liu B."/>
            <person name="Hao Y."/>
            <person name="Liao X.Y."/>
            <person name="Jiang Y.T."/>
            <person name="Sun W.H."/>
            <person name="Chen J."/>
            <person name="Chen Y.Q."/>
            <person name="Ai Y."/>
            <person name="Zhai J.W."/>
            <person name="Wu S.S."/>
            <person name="Zhou Z."/>
            <person name="Hsiao Y.Y."/>
            <person name="Wu W.L."/>
            <person name="Chen Y.Y."/>
            <person name="Lin Y.F."/>
            <person name="Hsu J.L."/>
            <person name="Li C.Y."/>
            <person name="Wang Z.W."/>
            <person name="Zhao X."/>
            <person name="Zhong W.Y."/>
            <person name="Ma X.K."/>
            <person name="Ma L."/>
            <person name="Huang J."/>
            <person name="Chen G.Z."/>
            <person name="Huang M.Z."/>
            <person name="Huang L."/>
            <person name="Peng D.H."/>
            <person name="Luo Y.B."/>
            <person name="Zou S.Q."/>
            <person name="Chen S.P."/>
            <person name="Lan S."/>
            <person name="Tsai W.C."/>
            <person name="Van de Peer Y."/>
            <person name="Liu Z.J."/>
        </authorList>
    </citation>
    <scope>NUCLEOTIDE SEQUENCE [LARGE SCALE GENOMIC DNA]</scope>
    <source>
        <strain evidence="2">Lor288</strain>
    </source>
</reference>
<dbReference type="Proteomes" id="UP001412067">
    <property type="component" value="Unassembled WGS sequence"/>
</dbReference>
<gene>
    <name evidence="2" type="ORF">KSP40_PGU000870</name>
</gene>
<accession>A0ABR2N494</accession>
<organism evidence="2 3">
    <name type="scientific">Platanthera guangdongensis</name>
    <dbReference type="NCBI Taxonomy" id="2320717"/>
    <lineage>
        <taxon>Eukaryota</taxon>
        <taxon>Viridiplantae</taxon>
        <taxon>Streptophyta</taxon>
        <taxon>Embryophyta</taxon>
        <taxon>Tracheophyta</taxon>
        <taxon>Spermatophyta</taxon>
        <taxon>Magnoliopsida</taxon>
        <taxon>Liliopsida</taxon>
        <taxon>Asparagales</taxon>
        <taxon>Orchidaceae</taxon>
        <taxon>Orchidoideae</taxon>
        <taxon>Orchideae</taxon>
        <taxon>Orchidinae</taxon>
        <taxon>Platanthera</taxon>
    </lineage>
</organism>
<sequence length="186" mass="21539">MSPLRTSLEQNLSARKRSLDDEDIRTSSLIVLVAKFRDENGNTPLFYTTKHCSSRGHFITFEHRGGPTRRHTRARARVKIFAKYESALSFPFPACELRPVAARLLPEFLPLAEEGRSRRRSLKEMKKDWDFSCRNRRRSTKEMKSPTRWMMFGRNTNMEKRGRGLWFDRKPASRTRQDSAGGGGSG</sequence>
<keyword evidence="3" id="KW-1185">Reference proteome</keyword>
<proteinExistence type="predicted"/>
<evidence type="ECO:0000313" key="2">
    <source>
        <dbReference type="EMBL" id="KAK8970939.1"/>
    </source>
</evidence>
<feature type="region of interest" description="Disordered" evidence="1">
    <location>
        <begin position="162"/>
        <end position="186"/>
    </location>
</feature>
<name>A0ABR2N494_9ASPA</name>
<comment type="caution">
    <text evidence="2">The sequence shown here is derived from an EMBL/GenBank/DDBJ whole genome shotgun (WGS) entry which is preliminary data.</text>
</comment>
<evidence type="ECO:0000313" key="3">
    <source>
        <dbReference type="Proteomes" id="UP001412067"/>
    </source>
</evidence>